<keyword evidence="1" id="KW-0812">Transmembrane</keyword>
<sequence length="159" mass="17675">MFMKEVHPNYLKPDQIKERQQEYQKYKKWWDEGQIWVSLGNAVGAGILLLIPGGHCAEDGHRVSNKHFARIRSGEQEPFEKALQKLWPDLMGTEDFNLQRRLSKILHHAIFPLAAALTLLPLLTTGALTASVVSTTFATVTAAATTATALVEGVVTRPN</sequence>
<keyword evidence="1" id="KW-1133">Transmembrane helix</keyword>
<dbReference type="OrthoDB" id="5426227at2759"/>
<dbReference type="AlphaFoldDB" id="A0A5M8PN15"/>
<dbReference type="EMBL" id="VXIT01000008">
    <property type="protein sequence ID" value="KAA6410919.1"/>
    <property type="molecule type" value="Genomic_DNA"/>
</dbReference>
<gene>
    <name evidence="2" type="ORF">FRX48_05229</name>
</gene>
<name>A0A5M8PN15_9LECA</name>
<evidence type="ECO:0000313" key="2">
    <source>
        <dbReference type="EMBL" id="KAA6410919.1"/>
    </source>
</evidence>
<evidence type="ECO:0000256" key="1">
    <source>
        <dbReference type="SAM" id="Phobius"/>
    </source>
</evidence>
<reference evidence="2 3" key="1">
    <citation type="submission" date="2019-09" db="EMBL/GenBank/DDBJ databases">
        <title>The hologenome of the rock-dwelling lichen Lasallia pustulata.</title>
        <authorList>
            <person name="Greshake Tzovaras B."/>
            <person name="Segers F."/>
            <person name="Bicker A."/>
            <person name="Dal Grande F."/>
            <person name="Otte J."/>
            <person name="Hankeln T."/>
            <person name="Schmitt I."/>
            <person name="Ebersberger I."/>
        </authorList>
    </citation>
    <scope>NUCLEOTIDE SEQUENCE [LARGE SCALE GENOMIC DNA]</scope>
    <source>
        <strain evidence="2">A1-1</strain>
    </source>
</reference>
<accession>A0A5M8PN15</accession>
<feature type="transmembrane region" description="Helical" evidence="1">
    <location>
        <begin position="136"/>
        <end position="155"/>
    </location>
</feature>
<comment type="caution">
    <text evidence="2">The sequence shown here is derived from an EMBL/GenBank/DDBJ whole genome shotgun (WGS) entry which is preliminary data.</text>
</comment>
<organism evidence="2 3">
    <name type="scientific">Lasallia pustulata</name>
    <dbReference type="NCBI Taxonomy" id="136370"/>
    <lineage>
        <taxon>Eukaryota</taxon>
        <taxon>Fungi</taxon>
        <taxon>Dikarya</taxon>
        <taxon>Ascomycota</taxon>
        <taxon>Pezizomycotina</taxon>
        <taxon>Lecanoromycetes</taxon>
        <taxon>OSLEUM clade</taxon>
        <taxon>Umbilicariomycetidae</taxon>
        <taxon>Umbilicariales</taxon>
        <taxon>Umbilicariaceae</taxon>
        <taxon>Lasallia</taxon>
    </lineage>
</organism>
<dbReference type="Proteomes" id="UP000324767">
    <property type="component" value="Unassembled WGS sequence"/>
</dbReference>
<protein>
    <submittedName>
        <fullName evidence="2">Uncharacterized protein</fullName>
    </submittedName>
</protein>
<keyword evidence="1" id="KW-0472">Membrane</keyword>
<evidence type="ECO:0000313" key="3">
    <source>
        <dbReference type="Proteomes" id="UP000324767"/>
    </source>
</evidence>
<feature type="transmembrane region" description="Helical" evidence="1">
    <location>
        <begin position="109"/>
        <end position="130"/>
    </location>
</feature>
<proteinExistence type="predicted"/>